<keyword evidence="5 15" id="KW-0479">Metal-binding</keyword>
<evidence type="ECO:0000256" key="7">
    <source>
        <dbReference type="ARBA" id="ARBA00023004"/>
    </source>
</evidence>
<dbReference type="InterPro" id="IPR004404">
    <property type="entry name" value="DihydroxyA_deHydtase"/>
</dbReference>
<dbReference type="UniPathway" id="UPA00047">
    <property type="reaction ID" value="UER00057"/>
</dbReference>
<dbReference type="InterPro" id="IPR020558">
    <property type="entry name" value="DiOHA_6PGluconate_deHydtase_CS"/>
</dbReference>
<evidence type="ECO:0000259" key="17">
    <source>
        <dbReference type="Pfam" id="PF24877"/>
    </source>
</evidence>
<dbReference type="InterPro" id="IPR037237">
    <property type="entry name" value="IlvD/EDD_N"/>
</dbReference>
<dbReference type="PROSITE" id="PS00887">
    <property type="entry name" value="ILVD_EDD_2"/>
    <property type="match status" value="1"/>
</dbReference>
<dbReference type="UniPathway" id="UPA00049">
    <property type="reaction ID" value="UER00061"/>
</dbReference>
<dbReference type="Gene3D" id="3.50.30.80">
    <property type="entry name" value="IlvD/EDD C-terminal domain-like"/>
    <property type="match status" value="1"/>
</dbReference>
<feature type="binding site" evidence="15">
    <location>
        <position position="446"/>
    </location>
    <ligand>
        <name>Mg(2+)</name>
        <dbReference type="ChEBI" id="CHEBI:18420"/>
    </ligand>
</feature>
<evidence type="ECO:0000256" key="13">
    <source>
        <dbReference type="ARBA" id="ARBA00029437"/>
    </source>
</evidence>
<comment type="pathway">
    <text evidence="12 15">Amino-acid biosynthesis; L-valine biosynthesis; L-valine from pyruvate: step 3/4.</text>
</comment>
<evidence type="ECO:0000256" key="14">
    <source>
        <dbReference type="ARBA" id="ARBA00029490"/>
    </source>
</evidence>
<dbReference type="InterPro" id="IPR000581">
    <property type="entry name" value="ILV_EDD_N"/>
</dbReference>
<keyword evidence="9 15" id="KW-0456">Lyase</keyword>
<feature type="domain" description="Dihydroxy-acid/6-phosphogluconate dehydratase C-terminal" evidence="17">
    <location>
        <begin position="362"/>
        <end position="553"/>
    </location>
</feature>
<comment type="cofactor">
    <cofactor evidence="1 15">
        <name>Mg(2+)</name>
        <dbReference type="ChEBI" id="CHEBI:18420"/>
    </cofactor>
</comment>
<dbReference type="GO" id="GO:0005829">
    <property type="term" value="C:cytosol"/>
    <property type="evidence" value="ECO:0007669"/>
    <property type="project" value="TreeGrafter"/>
</dbReference>
<dbReference type="Proteomes" id="UP000675664">
    <property type="component" value="Unassembled WGS sequence"/>
</dbReference>
<comment type="catalytic activity">
    <reaction evidence="15">
        <text>(2R,3R)-2,3-dihydroxy-3-methylpentanoate = (S)-3-methyl-2-oxopentanoate + H2O</text>
        <dbReference type="Rhea" id="RHEA:27694"/>
        <dbReference type="ChEBI" id="CHEBI:15377"/>
        <dbReference type="ChEBI" id="CHEBI:35146"/>
        <dbReference type="ChEBI" id="CHEBI:49258"/>
        <dbReference type="EC" id="4.2.1.9"/>
    </reaction>
</comment>
<comment type="catalytic activity">
    <reaction evidence="11">
        <text>(2R)-2,3-dihydroxy-3-methylbutanoate = 3-methyl-2-oxobutanoate + H2O</text>
        <dbReference type="Rhea" id="RHEA:24809"/>
        <dbReference type="ChEBI" id="CHEBI:11851"/>
        <dbReference type="ChEBI" id="CHEBI:15377"/>
        <dbReference type="ChEBI" id="CHEBI:49072"/>
        <dbReference type="EC" id="4.2.1.9"/>
    </reaction>
    <physiologicalReaction direction="left-to-right" evidence="11">
        <dbReference type="Rhea" id="RHEA:24810"/>
    </physiologicalReaction>
</comment>
<dbReference type="Pfam" id="PF24877">
    <property type="entry name" value="ILV_EDD_C"/>
    <property type="match status" value="1"/>
</dbReference>
<dbReference type="HAMAP" id="MF_00012">
    <property type="entry name" value="IlvD"/>
    <property type="match status" value="1"/>
</dbReference>
<evidence type="ECO:0000313" key="18">
    <source>
        <dbReference type="EMBL" id="MBR0597588.1"/>
    </source>
</evidence>
<evidence type="ECO:0000256" key="4">
    <source>
        <dbReference type="ARBA" id="ARBA00022714"/>
    </source>
</evidence>
<dbReference type="PANTHER" id="PTHR43661:SF3">
    <property type="entry name" value="D-XYLONATE DEHYDRATASE YAGF-RELATED"/>
    <property type="match status" value="1"/>
</dbReference>
<evidence type="ECO:0000256" key="10">
    <source>
        <dbReference type="ARBA" id="ARBA00023304"/>
    </source>
</evidence>
<evidence type="ECO:0000256" key="11">
    <source>
        <dbReference type="ARBA" id="ARBA00029304"/>
    </source>
</evidence>
<reference evidence="18" key="2">
    <citation type="submission" date="2021-04" db="EMBL/GenBank/DDBJ databases">
        <authorList>
            <person name="Liu J."/>
        </authorList>
    </citation>
    <scope>NUCLEOTIDE SEQUENCE</scope>
    <source>
        <strain evidence="18">BAD-6</strain>
    </source>
</reference>
<keyword evidence="3 15" id="KW-0028">Amino-acid biosynthesis</keyword>
<keyword evidence="8 15" id="KW-0411">Iron-sulfur</keyword>
<dbReference type="PANTHER" id="PTHR43661">
    <property type="entry name" value="D-XYLONATE DEHYDRATASE"/>
    <property type="match status" value="1"/>
</dbReference>
<dbReference type="InterPro" id="IPR056740">
    <property type="entry name" value="ILV_EDD_C"/>
</dbReference>
<protein>
    <recommendedName>
        <fullName evidence="14 15">Dihydroxy-acid dehydratase</fullName>
        <shortName evidence="15">DAD</shortName>
        <ecNumber evidence="14 15">4.2.1.9</ecNumber>
    </recommendedName>
</protein>
<feature type="binding site" evidence="15">
    <location>
        <position position="83"/>
    </location>
    <ligand>
        <name>Mg(2+)</name>
        <dbReference type="ChEBI" id="CHEBI:18420"/>
    </ligand>
</feature>
<reference evidence="18" key="1">
    <citation type="submission" date="2021-04" db="EMBL/GenBank/DDBJ databases">
        <title>Sinoanaerobacter chloroacetimidivorans sp. nov., an obligate anaerobic bacterium isolated from anaerobic sludge.</title>
        <authorList>
            <person name="Bao Y."/>
        </authorList>
    </citation>
    <scope>NUCLEOTIDE SEQUENCE</scope>
    <source>
        <strain evidence="18">BAD-6</strain>
    </source>
</reference>
<keyword evidence="10 15" id="KW-0100">Branched-chain amino acid biosynthesis</keyword>
<dbReference type="GO" id="GO:0009099">
    <property type="term" value="P:L-valine biosynthetic process"/>
    <property type="evidence" value="ECO:0007669"/>
    <property type="project" value="UniProtKB-UniRule"/>
</dbReference>
<comment type="pathway">
    <text evidence="13 15">Amino-acid biosynthesis; L-isoleucine biosynthesis; L-isoleucine from 2-oxobutanoate: step 3/4.</text>
</comment>
<dbReference type="NCBIfam" id="NF002068">
    <property type="entry name" value="PRK00911.1"/>
    <property type="match status" value="1"/>
</dbReference>
<dbReference type="Pfam" id="PF00920">
    <property type="entry name" value="ILVD_EDD_N"/>
    <property type="match status" value="1"/>
</dbReference>
<comment type="caution">
    <text evidence="15">Lacks conserved residue(s) required for the propagation of feature annotation.</text>
</comment>
<evidence type="ECO:0000313" key="19">
    <source>
        <dbReference type="Proteomes" id="UP000675664"/>
    </source>
</evidence>
<evidence type="ECO:0000256" key="12">
    <source>
        <dbReference type="ARBA" id="ARBA00029436"/>
    </source>
</evidence>
<feature type="binding site" description="via carbamate group" evidence="15">
    <location>
        <position position="126"/>
    </location>
    <ligand>
        <name>Mg(2+)</name>
        <dbReference type="ChEBI" id="CHEBI:18420"/>
    </ligand>
</feature>
<evidence type="ECO:0000256" key="3">
    <source>
        <dbReference type="ARBA" id="ARBA00022605"/>
    </source>
</evidence>
<dbReference type="GO" id="GO:0051537">
    <property type="term" value="F:2 iron, 2 sulfur cluster binding"/>
    <property type="evidence" value="ECO:0007669"/>
    <property type="project" value="UniProtKB-UniRule"/>
</dbReference>
<dbReference type="RefSeq" id="WP_227017718.1">
    <property type="nucleotide sequence ID" value="NZ_JAGSND010000003.1"/>
</dbReference>
<feature type="active site" description="Proton acceptor" evidence="15">
    <location>
        <position position="472"/>
    </location>
</feature>
<dbReference type="GO" id="GO:0000287">
    <property type="term" value="F:magnesium ion binding"/>
    <property type="evidence" value="ECO:0007669"/>
    <property type="project" value="UniProtKB-UniRule"/>
</dbReference>
<keyword evidence="6 15" id="KW-0460">Magnesium</keyword>
<dbReference type="SUPFAM" id="SSF52016">
    <property type="entry name" value="LeuD/IlvD-like"/>
    <property type="match status" value="1"/>
</dbReference>
<dbReference type="EC" id="4.2.1.9" evidence="14 15"/>
<dbReference type="GO" id="GO:0009097">
    <property type="term" value="P:isoleucine biosynthetic process"/>
    <property type="evidence" value="ECO:0007669"/>
    <property type="project" value="UniProtKB-UniRule"/>
</dbReference>
<evidence type="ECO:0000256" key="8">
    <source>
        <dbReference type="ARBA" id="ARBA00023014"/>
    </source>
</evidence>
<evidence type="ECO:0000256" key="6">
    <source>
        <dbReference type="ARBA" id="ARBA00022842"/>
    </source>
</evidence>
<evidence type="ECO:0000256" key="1">
    <source>
        <dbReference type="ARBA" id="ARBA00001946"/>
    </source>
</evidence>
<dbReference type="GO" id="GO:0004160">
    <property type="term" value="F:dihydroxy-acid dehydratase activity"/>
    <property type="evidence" value="ECO:0007669"/>
    <property type="project" value="UniProtKB-UniRule"/>
</dbReference>
<evidence type="ECO:0000256" key="15">
    <source>
        <dbReference type="HAMAP-Rule" id="MF_00012"/>
    </source>
</evidence>
<keyword evidence="7 15" id="KW-0408">Iron</keyword>
<comment type="subunit">
    <text evidence="15">Homodimer.</text>
</comment>
<gene>
    <name evidence="15 18" type="primary">ilvD</name>
    <name evidence="18" type="ORF">KCX82_06875</name>
</gene>
<feature type="modified residue" description="N6-carboxylysine" evidence="15">
    <location>
        <position position="126"/>
    </location>
</feature>
<sequence>MNEKSYRSRDVVEGPEHAGNRAHLKCVGLIEDELERPFIGVVNTFNEMHPGHMHLQELSQAVKDGIRREGGIPFEFNTIAICDGITQGNIGMCSVLPSRDVIVDSIEVTAEAQRLDGIVIIATCDKIVPAAIMAVGRLNIPAVILCGGVMLSGRYKGRNLAIHQIREVSAQISTGGVSEEELKVMEEAICPTAGGCSMLGTANTMACLAEALGLTIPGSSTTPAVYSRKKREAKLSGITVVRLVKEDIKPRDIVTKASVENMLTINMAIGGSTNTTLHIPAIASEFGYKVTPRDFERVSRSTPHLANVKPSGKYAMQEFDEAGGVPAVIQELGEKHLDLKVMTVNGITLGQYPVNRQSIIDDIITTLDKPLHEEGSIAILQGNLAPEGAVCKQSAIVENMKVHTGPARVYESQEDAIDAMKKGEIQEGDVIVIRYEGPKGGPGMREMHAATTALVGMGLSTSTALITDGRFSGASRGPLIGHISPEAAAGGPIALIKNGDMIHIDIPKREISVALSSEELTERRKTWQPLPPKAVGKYLTRYSNLVGSVWDGAQLGDGSKI</sequence>
<comment type="similarity">
    <text evidence="2 15">Belongs to the IlvD/Edd family.</text>
</comment>
<dbReference type="EMBL" id="JAGSND010000003">
    <property type="protein sequence ID" value="MBR0597588.1"/>
    <property type="molecule type" value="Genomic_DNA"/>
</dbReference>
<evidence type="ECO:0000259" key="16">
    <source>
        <dbReference type="Pfam" id="PF00920"/>
    </source>
</evidence>
<dbReference type="PROSITE" id="PS00886">
    <property type="entry name" value="ILVD_EDD_1"/>
    <property type="match status" value="1"/>
</dbReference>
<dbReference type="FunFam" id="3.50.30.80:FF:000001">
    <property type="entry name" value="Dihydroxy-acid dehydratase"/>
    <property type="match status" value="1"/>
</dbReference>
<dbReference type="SUPFAM" id="SSF143975">
    <property type="entry name" value="IlvD/EDD N-terminal domain-like"/>
    <property type="match status" value="1"/>
</dbReference>
<comment type="cofactor">
    <cofactor evidence="15">
        <name>[2Fe-2S] cluster</name>
        <dbReference type="ChEBI" id="CHEBI:190135"/>
    </cofactor>
    <text evidence="15">Binds 1 [2Fe-2S] cluster per subunit. This cluster acts as a Lewis acid cofactor.</text>
</comment>
<proteinExistence type="inferred from homology"/>
<feature type="binding site" evidence="15">
    <location>
        <position position="125"/>
    </location>
    <ligand>
        <name>Mg(2+)</name>
        <dbReference type="ChEBI" id="CHEBI:18420"/>
    </ligand>
</feature>
<name>A0A8J7W1U3_9FIRM</name>
<evidence type="ECO:0000256" key="5">
    <source>
        <dbReference type="ARBA" id="ARBA00022723"/>
    </source>
</evidence>
<organism evidence="18 19">
    <name type="scientific">Sinanaerobacter chloroacetimidivorans</name>
    <dbReference type="NCBI Taxonomy" id="2818044"/>
    <lineage>
        <taxon>Bacteria</taxon>
        <taxon>Bacillati</taxon>
        <taxon>Bacillota</taxon>
        <taxon>Clostridia</taxon>
        <taxon>Peptostreptococcales</taxon>
        <taxon>Anaerovoracaceae</taxon>
        <taxon>Sinanaerobacter</taxon>
    </lineage>
</organism>
<keyword evidence="19" id="KW-1185">Reference proteome</keyword>
<dbReference type="AlphaFoldDB" id="A0A8J7W1U3"/>
<evidence type="ECO:0000256" key="2">
    <source>
        <dbReference type="ARBA" id="ARBA00006486"/>
    </source>
</evidence>
<dbReference type="NCBIfam" id="TIGR00110">
    <property type="entry name" value="ilvD"/>
    <property type="match status" value="1"/>
</dbReference>
<comment type="function">
    <text evidence="15">Functions in the biosynthesis of branched-chain amino acids. Catalyzes the dehydration of (2R,3R)-2,3-dihydroxy-3-methylpentanoate (2,3-dihydroxy-3-methylvalerate) into 2-oxo-3-methylpentanoate (2-oxo-3-methylvalerate) and of (2R)-2,3-dihydroxy-3-methylbutanoate (2,3-dihydroxyisovalerate) into 2-oxo-3-methylbutanoate (2-oxoisovalerate), the penultimate precursor to L-isoleucine and L-valine, respectively.</text>
</comment>
<feature type="domain" description="Dihydroxy-acid/6-phosphogluconate dehydratase N-terminal" evidence="16">
    <location>
        <begin position="36"/>
        <end position="351"/>
    </location>
</feature>
<dbReference type="InterPro" id="IPR042096">
    <property type="entry name" value="Dihydro-acid_dehy_C"/>
</dbReference>
<accession>A0A8J7W1U3</accession>
<keyword evidence="4 15" id="KW-0001">2Fe-2S</keyword>
<evidence type="ECO:0000256" key="9">
    <source>
        <dbReference type="ARBA" id="ARBA00023239"/>
    </source>
</evidence>
<comment type="caution">
    <text evidence="18">The sequence shown here is derived from an EMBL/GenBank/DDBJ whole genome shotgun (WGS) entry which is preliminary data.</text>
</comment>